<feature type="transmembrane region" description="Helical" evidence="1">
    <location>
        <begin position="73"/>
        <end position="94"/>
    </location>
</feature>
<name>E1X626_HALMS</name>
<evidence type="ECO:0000313" key="3">
    <source>
        <dbReference type="Proteomes" id="UP000008963"/>
    </source>
</evidence>
<reference evidence="2" key="1">
    <citation type="submission" date="2010-07" db="EMBL/GenBank/DDBJ databases">
        <authorList>
            <person name="Aslett M."/>
        </authorList>
    </citation>
    <scope>NUCLEOTIDE SEQUENCE</scope>
    <source>
        <strain evidence="2">SJ</strain>
    </source>
</reference>
<feature type="transmembrane region" description="Helical" evidence="1">
    <location>
        <begin position="35"/>
        <end position="53"/>
    </location>
</feature>
<dbReference type="PATRIC" id="fig|862908.3.peg.2467"/>
<protein>
    <submittedName>
        <fullName evidence="2">Membrane protein</fullName>
    </submittedName>
</protein>
<dbReference type="Proteomes" id="UP000008963">
    <property type="component" value="Chromosome"/>
</dbReference>
<dbReference type="PROSITE" id="PS51257">
    <property type="entry name" value="PROKAR_LIPOPROTEIN"/>
    <property type="match status" value="1"/>
</dbReference>
<reference evidence="2" key="2">
    <citation type="journal article" date="2012" name="ISME J.">
        <title>A small predatory core genome in the divergent marine Bacteriovorax marinus SJ and the terrestrial Bdellovibrio bacteriovorus.</title>
        <authorList>
            <person name="Crossman L.C."/>
            <person name="Chen H."/>
            <person name="Cerdeno-Tarraga A.M."/>
            <person name="Brooks K."/>
            <person name="Quail M.A."/>
            <person name="Pineiro S.A."/>
            <person name="Hobley L."/>
            <person name="Sockett R.E."/>
            <person name="Bentley S.D."/>
            <person name="Parkhill J."/>
            <person name="Williams H.N."/>
            <person name="Stine O.C."/>
        </authorList>
    </citation>
    <scope>NUCLEOTIDE SEQUENCE</scope>
    <source>
        <strain evidence="2">SJ</strain>
    </source>
</reference>
<accession>E1X626</accession>
<dbReference type="eggNOG" id="ENOG5030IA2">
    <property type="taxonomic scope" value="Bacteria"/>
</dbReference>
<dbReference type="RefSeq" id="WP_014245146.1">
    <property type="nucleotide sequence ID" value="NC_016620.1"/>
</dbReference>
<proteinExistence type="predicted"/>
<sequence length="123" mass="13553">MFKSTLLHYIIGYSLSFLVGCLLCNYLYISFDLPMVLSSSLVGLLGSLIFYKNKEAQASVYCGSFAGMSDPMFFGHWGEMILVSILGGVILFIFRKRLIGMGGKLGAVAFTSLLSVLLLREIF</sequence>
<keyword evidence="1" id="KW-0812">Transmembrane</keyword>
<dbReference type="EMBL" id="FQ312005">
    <property type="protein sequence ID" value="CBW27370.1"/>
    <property type="molecule type" value="Genomic_DNA"/>
</dbReference>
<keyword evidence="1" id="KW-1133">Transmembrane helix</keyword>
<dbReference type="AlphaFoldDB" id="E1X626"/>
<dbReference type="HOGENOM" id="CLU_2012060_0_0_7"/>
<organism evidence="2 3">
    <name type="scientific">Halobacteriovorax marinus (strain ATCC BAA-682 / DSM 15412 / SJ)</name>
    <name type="common">Bacteriovorax marinus</name>
    <dbReference type="NCBI Taxonomy" id="862908"/>
    <lineage>
        <taxon>Bacteria</taxon>
        <taxon>Pseudomonadati</taxon>
        <taxon>Bdellovibrionota</taxon>
        <taxon>Bacteriovoracia</taxon>
        <taxon>Bacteriovoracales</taxon>
        <taxon>Halobacteriovoraceae</taxon>
        <taxon>Halobacteriovorax</taxon>
    </lineage>
</organism>
<feature type="transmembrane region" description="Helical" evidence="1">
    <location>
        <begin position="101"/>
        <end position="119"/>
    </location>
</feature>
<gene>
    <name evidence="2" type="ordered locus">BMS_2583</name>
</gene>
<evidence type="ECO:0000256" key="1">
    <source>
        <dbReference type="SAM" id="Phobius"/>
    </source>
</evidence>
<dbReference type="KEGG" id="bmx:BMS_2583"/>
<feature type="transmembrane region" description="Helical" evidence="1">
    <location>
        <begin position="6"/>
        <end position="28"/>
    </location>
</feature>
<keyword evidence="1" id="KW-0472">Membrane</keyword>
<evidence type="ECO:0000313" key="2">
    <source>
        <dbReference type="EMBL" id="CBW27370.1"/>
    </source>
</evidence>
<keyword evidence="3" id="KW-1185">Reference proteome</keyword>
<dbReference type="STRING" id="862908.BMS_2583"/>
<dbReference type="OrthoDB" id="6333271at2"/>